<organism evidence="4 5">
    <name type="scientific">Emericellopsis atlantica</name>
    <dbReference type="NCBI Taxonomy" id="2614577"/>
    <lineage>
        <taxon>Eukaryota</taxon>
        <taxon>Fungi</taxon>
        <taxon>Dikarya</taxon>
        <taxon>Ascomycota</taxon>
        <taxon>Pezizomycotina</taxon>
        <taxon>Sordariomycetes</taxon>
        <taxon>Hypocreomycetidae</taxon>
        <taxon>Hypocreales</taxon>
        <taxon>Bionectriaceae</taxon>
        <taxon>Emericellopsis</taxon>
    </lineage>
</organism>
<dbReference type="RefSeq" id="XP_046122108.1">
    <property type="nucleotide sequence ID" value="XM_046264612.1"/>
</dbReference>
<dbReference type="Gene3D" id="3.40.50.720">
    <property type="entry name" value="NAD(P)-binding Rossmann-like Domain"/>
    <property type="match status" value="1"/>
</dbReference>
<dbReference type="OrthoDB" id="1933717at2759"/>
<dbReference type="PANTHER" id="PTHR42901:SF1">
    <property type="entry name" value="ALCOHOL DEHYDROGENASE"/>
    <property type="match status" value="1"/>
</dbReference>
<dbReference type="AlphaFoldDB" id="A0A9P7ZTP7"/>
<evidence type="ECO:0000313" key="5">
    <source>
        <dbReference type="Proteomes" id="UP000887229"/>
    </source>
</evidence>
<proteinExistence type="inferred from homology"/>
<dbReference type="SUPFAM" id="SSF51735">
    <property type="entry name" value="NAD(P)-binding Rossmann-fold domains"/>
    <property type="match status" value="1"/>
</dbReference>
<dbReference type="Proteomes" id="UP000887229">
    <property type="component" value="Unassembled WGS sequence"/>
</dbReference>
<keyword evidence="2" id="KW-0560">Oxidoreductase</keyword>
<gene>
    <name evidence="4" type="ORF">F5Z01DRAFT_670839</name>
</gene>
<evidence type="ECO:0000256" key="3">
    <source>
        <dbReference type="RuleBase" id="RU000363"/>
    </source>
</evidence>
<protein>
    <submittedName>
        <fullName evidence="4">NADP-dependent L-serine/L-allo-threonine dehydrogenase ydfG</fullName>
    </submittedName>
</protein>
<name>A0A9P7ZTP7_9HYPO</name>
<dbReference type="GeneID" id="70295515"/>
<dbReference type="GO" id="GO:0016491">
    <property type="term" value="F:oxidoreductase activity"/>
    <property type="evidence" value="ECO:0007669"/>
    <property type="project" value="UniProtKB-KW"/>
</dbReference>
<dbReference type="InterPro" id="IPR036291">
    <property type="entry name" value="NAD(P)-bd_dom_sf"/>
</dbReference>
<dbReference type="InterPro" id="IPR002347">
    <property type="entry name" value="SDR_fam"/>
</dbReference>
<comment type="similarity">
    <text evidence="1 3">Belongs to the short-chain dehydrogenases/reductases (SDR) family.</text>
</comment>
<reference evidence="4" key="1">
    <citation type="journal article" date="2021" name="IMA Fungus">
        <title>Genomic characterization of three marine fungi, including Emericellopsis atlantica sp. nov. with signatures of a generalist lifestyle and marine biomass degradation.</title>
        <authorList>
            <person name="Hagestad O.C."/>
            <person name="Hou L."/>
            <person name="Andersen J.H."/>
            <person name="Hansen E.H."/>
            <person name="Altermark B."/>
            <person name="Li C."/>
            <person name="Kuhnert E."/>
            <person name="Cox R.J."/>
            <person name="Crous P.W."/>
            <person name="Spatafora J.W."/>
            <person name="Lail K."/>
            <person name="Amirebrahimi M."/>
            <person name="Lipzen A."/>
            <person name="Pangilinan J."/>
            <person name="Andreopoulos W."/>
            <person name="Hayes R.D."/>
            <person name="Ng V."/>
            <person name="Grigoriev I.V."/>
            <person name="Jackson S.A."/>
            <person name="Sutton T.D.S."/>
            <person name="Dobson A.D.W."/>
            <person name="Rama T."/>
        </authorList>
    </citation>
    <scope>NUCLEOTIDE SEQUENCE</scope>
    <source>
        <strain evidence="4">TS7</strain>
    </source>
</reference>
<dbReference type="Pfam" id="PF00106">
    <property type="entry name" value="adh_short"/>
    <property type="match status" value="1"/>
</dbReference>
<keyword evidence="5" id="KW-1185">Reference proteome</keyword>
<dbReference type="PRINTS" id="PR00081">
    <property type="entry name" value="GDHRDH"/>
</dbReference>
<dbReference type="PANTHER" id="PTHR42901">
    <property type="entry name" value="ALCOHOL DEHYDROGENASE"/>
    <property type="match status" value="1"/>
</dbReference>
<dbReference type="EMBL" id="MU251244">
    <property type="protein sequence ID" value="KAG9258184.1"/>
    <property type="molecule type" value="Genomic_DNA"/>
</dbReference>
<accession>A0A9P7ZTP7</accession>
<evidence type="ECO:0000256" key="2">
    <source>
        <dbReference type="ARBA" id="ARBA00023002"/>
    </source>
</evidence>
<dbReference type="PRINTS" id="PR00080">
    <property type="entry name" value="SDRFAMILY"/>
</dbReference>
<sequence>MDKLENRNILITGASMGIGAAIARHLAAFSPNLILLSRSQTKLDALSSSLRCKTLTYAVDVQDYAAVSDAVASAVKELGTIDVLINNAGLALGAPSPFPNLTIEQVTQMNGTNVNGNVREAKRGTILNVTSTTALEVPPFPGESVYHANKALQEGFTNALRVELTGTDIRVLALRPGVVDTHFHRQRVGYDEQMHDEFVEGYEPLVPEDLGPAVEYMLKSPAGVSVKAVDVVPSAQRSLASFDRTWNDRNDKR</sequence>
<evidence type="ECO:0000256" key="1">
    <source>
        <dbReference type="ARBA" id="ARBA00006484"/>
    </source>
</evidence>
<comment type="caution">
    <text evidence="4">The sequence shown here is derived from an EMBL/GenBank/DDBJ whole genome shotgun (WGS) entry which is preliminary data.</text>
</comment>
<evidence type="ECO:0000313" key="4">
    <source>
        <dbReference type="EMBL" id="KAG9258184.1"/>
    </source>
</evidence>